<dbReference type="Proteomes" id="UP000695000">
    <property type="component" value="Unplaced"/>
</dbReference>
<dbReference type="RefSeq" id="XP_017770142.1">
    <property type="nucleotide sequence ID" value="XM_017914653.1"/>
</dbReference>
<dbReference type="InterPro" id="IPR034085">
    <property type="entry name" value="TOG"/>
</dbReference>
<evidence type="ECO:0000313" key="9">
    <source>
        <dbReference type="RefSeq" id="XP_017770142.1"/>
    </source>
</evidence>
<dbReference type="GeneID" id="108557922"/>
<feature type="compositionally biased region" description="Polar residues" evidence="6">
    <location>
        <begin position="269"/>
        <end position="289"/>
    </location>
</feature>
<feature type="compositionally biased region" description="Low complexity" evidence="6">
    <location>
        <begin position="763"/>
        <end position="773"/>
    </location>
</feature>
<dbReference type="InterPro" id="IPR016024">
    <property type="entry name" value="ARM-type_fold"/>
</dbReference>
<keyword evidence="8" id="KW-1185">Reference proteome</keyword>
<dbReference type="SUPFAM" id="SSF48371">
    <property type="entry name" value="ARM repeat"/>
    <property type="match status" value="2"/>
</dbReference>
<feature type="compositionally biased region" description="Basic and acidic residues" evidence="6">
    <location>
        <begin position="833"/>
        <end position="842"/>
    </location>
</feature>
<dbReference type="PANTHER" id="PTHR21567:SF9">
    <property type="entry name" value="CLIP-ASSOCIATING PROTEIN"/>
    <property type="match status" value="1"/>
</dbReference>
<keyword evidence="4" id="KW-0206">Cytoskeleton</keyword>
<feature type="region of interest" description="Disordered" evidence="6">
    <location>
        <begin position="263"/>
        <end position="289"/>
    </location>
</feature>
<feature type="compositionally biased region" description="Polar residues" evidence="6">
    <location>
        <begin position="575"/>
        <end position="589"/>
    </location>
</feature>
<keyword evidence="3" id="KW-0677">Repeat</keyword>
<evidence type="ECO:0000256" key="5">
    <source>
        <dbReference type="PROSITE-ProRule" id="PRU00103"/>
    </source>
</evidence>
<evidence type="ECO:0000256" key="1">
    <source>
        <dbReference type="ARBA" id="ARBA00004245"/>
    </source>
</evidence>
<sequence length="1459" mass="163206">MAYRCPTDLDEFLPHLPKADTKFRQQLGVDLLAFLAEPSNPITCQDIGQLVDGLIPWMQSSNYKVSSNGIEIMTYLVDRLGYDFRPYLQTVLPCVIDRLGDARDTVREKAQLLILKLLEREVITPQALLEKLTPGFTHKNAKIREEVLRCLVNTINEHGAQSVTLSKFIPHIVKLISDPTSTVRDTAFITIVDLYKHVGDKLKIDIQKRNLVPAARLPALLARFDEVKASGELLPTSKSIDIGTDDVDKLVMPKPIVPVRKTALGSAMKRSTSNSRSVASNPGSNSVPVSRSVSIRKNCVSGAVDEELFIKYFDEVPQLQLFSHREVNDHMKSIQDIISDTNKDWNKRTDALKKLRSLVIAGATNYDDFHTNLRSMEYALQATIKDLRSQVVREACISIAFLAQSLGNRFDHAAECLLNNLINLIQNSAKIISTSGVTCLRFIIQYTQGPRLIPIITSNQQNSKSKDIRRSCCEFLDYILSNWQTNPLEKHIAILQESVKKGIADADPEARVISRKAFRGFRDHFPEQAEVLLQSLEPTYRKALQGELCLSSSSSSGSLAQTGNLRTPRQYRAPMSTQSSTGSTENLSGGLQRAPSLPRSYSRQRSGIPVLSNSGKKGFRSNSAIDLQAAQRAKTRAQYSAMARQKISSGTASLPGGENAQQARPRKTHDVVSMQSPERTGRTRSRNQGVSHSQPTSRSGSPSSRLPYLYGRTHNMDSTDNSPRPRRISSGIPRSTAGSRDTSREASPTRVSTLSRFRRSSSDRPPMSPSSRPVMAQKILQQSREAESALADALSFDQGDSIDYHNRNLRSSTLRSLDNHSDDSETSSVCSERSFDSYRRPSDSYSWSGSQQRLSSRELWEPCHDINEIIVYCASTIWQERKDGLVSLRIYLSNGNLLSPGELKHITEIFTKMFMDSHTKGLSVFLDTINELIRKHKQELHDWLYVLLQRIFYKMGTDLLMSAQTKLNNTLDNVKKSFPIQLQLNYVYKFLVDVAQTPNTKVKVAVLNFLTSLCHVTEPGQSINMPPANQALLKIINYAQDIKSIDIRNAAKNCIVALWNCNTPQVTMMLADFPKEQQDVASSIVHSHMRKNSSGSDIGSPGIKALSPSTATAKHNDTMNHEDIYKSLQRTTAEIQNYSYETLGSKLDRDRDTTSQDSGISQMSIGNDIKTEILAIEEKMDEIHIGASYTARLTSGTHSSINGVNDNNSNGYDQMENLKEDELVTNILEYCLIDNPLANKTKRKLLEKLIIVIKQGNVESIILNFKKLLRILIDTLSQKDVKSQVIVLQILTEIFKNPKLEPCWQKFIELLTLRVLEAYLDESREVVKTADATAAAMSVFPFDTLVNTLSPLIQTSTYPKIDGSIKMLTKMIDVHQADITDEHLTIIMPGLVKANENEESSVRKSAVFCMVALHRAVGEERLAQHIVSLTGSKLKLLRLYIEKEENKLVSKNTRNLNAS</sequence>
<dbReference type="Gene3D" id="1.25.10.10">
    <property type="entry name" value="Leucine-rich Repeat Variant"/>
    <property type="match status" value="4"/>
</dbReference>
<evidence type="ECO:0000313" key="8">
    <source>
        <dbReference type="Proteomes" id="UP000695000"/>
    </source>
</evidence>
<evidence type="ECO:0000256" key="4">
    <source>
        <dbReference type="ARBA" id="ARBA00023212"/>
    </source>
</evidence>
<feature type="compositionally biased region" description="Low complexity" evidence="6">
    <location>
        <begin position="691"/>
        <end position="705"/>
    </location>
</feature>
<feature type="region of interest" description="Disordered" evidence="6">
    <location>
        <begin position="814"/>
        <end position="849"/>
    </location>
</feature>
<organism evidence="8 9">
    <name type="scientific">Nicrophorus vespilloides</name>
    <name type="common">Boreal carrion beetle</name>
    <dbReference type="NCBI Taxonomy" id="110193"/>
    <lineage>
        <taxon>Eukaryota</taxon>
        <taxon>Metazoa</taxon>
        <taxon>Ecdysozoa</taxon>
        <taxon>Arthropoda</taxon>
        <taxon>Hexapoda</taxon>
        <taxon>Insecta</taxon>
        <taxon>Pterygota</taxon>
        <taxon>Neoptera</taxon>
        <taxon>Endopterygota</taxon>
        <taxon>Coleoptera</taxon>
        <taxon>Polyphaga</taxon>
        <taxon>Staphyliniformia</taxon>
        <taxon>Silphidae</taxon>
        <taxon>Nicrophorinae</taxon>
        <taxon>Nicrophorus</taxon>
    </lineage>
</organism>
<feature type="region of interest" description="Disordered" evidence="6">
    <location>
        <begin position="636"/>
        <end position="786"/>
    </location>
</feature>
<feature type="repeat" description="HEAT" evidence="5">
    <location>
        <begin position="1387"/>
        <end position="1425"/>
    </location>
</feature>
<dbReference type="PROSITE" id="PS50954">
    <property type="entry name" value="LEM"/>
    <property type="match status" value="1"/>
</dbReference>
<dbReference type="SMART" id="SM01349">
    <property type="entry name" value="TOG"/>
    <property type="match status" value="4"/>
</dbReference>
<dbReference type="PROSITE" id="PS50077">
    <property type="entry name" value="HEAT_REPEAT"/>
    <property type="match status" value="1"/>
</dbReference>
<proteinExistence type="predicted"/>
<protein>
    <submittedName>
        <fullName evidence="9">CLIP-associating protein isoform X1</fullName>
    </submittedName>
</protein>
<evidence type="ECO:0000256" key="6">
    <source>
        <dbReference type="SAM" id="MobiDB-lite"/>
    </source>
</evidence>
<comment type="subcellular location">
    <subcellularLocation>
        <location evidence="1">Cytoplasm</location>
        <location evidence="1">Cytoskeleton</location>
    </subcellularLocation>
</comment>
<dbReference type="PANTHER" id="PTHR21567">
    <property type="entry name" value="CLASP"/>
    <property type="match status" value="1"/>
</dbReference>
<gene>
    <name evidence="9" type="primary">LOC108557922</name>
</gene>
<reference evidence="9" key="1">
    <citation type="submission" date="2025-08" db="UniProtKB">
        <authorList>
            <consortium name="RefSeq"/>
        </authorList>
    </citation>
    <scope>IDENTIFICATION</scope>
    <source>
        <tissue evidence="9">Whole Larva</tissue>
    </source>
</reference>
<feature type="compositionally biased region" description="Polar residues" evidence="6">
    <location>
        <begin position="599"/>
        <end position="619"/>
    </location>
</feature>
<evidence type="ECO:0000256" key="3">
    <source>
        <dbReference type="ARBA" id="ARBA00022737"/>
    </source>
</evidence>
<name>A0ABM1M6E2_NICVS</name>
<evidence type="ECO:0000256" key="2">
    <source>
        <dbReference type="ARBA" id="ARBA00022490"/>
    </source>
</evidence>
<dbReference type="InterPro" id="IPR021133">
    <property type="entry name" value="HEAT_type_2"/>
</dbReference>
<feature type="region of interest" description="Disordered" evidence="6">
    <location>
        <begin position="551"/>
        <end position="619"/>
    </location>
</feature>
<accession>A0ABM1M6E2</accession>
<feature type="domain" description="LEM" evidence="7">
    <location>
        <begin position="1212"/>
        <end position="1256"/>
    </location>
</feature>
<dbReference type="InterPro" id="IPR024395">
    <property type="entry name" value="CLASP_N_dom"/>
</dbReference>
<dbReference type="InterPro" id="IPR003887">
    <property type="entry name" value="LEM_dom"/>
</dbReference>
<evidence type="ECO:0000259" key="7">
    <source>
        <dbReference type="PROSITE" id="PS50954"/>
    </source>
</evidence>
<keyword evidence="2" id="KW-0963">Cytoplasm</keyword>
<dbReference type="InterPro" id="IPR011989">
    <property type="entry name" value="ARM-like"/>
</dbReference>
<dbReference type="Pfam" id="PF21041">
    <property type="entry name" value="XMAP215_CLASP_TOG"/>
    <property type="match status" value="1"/>
</dbReference>
<dbReference type="Pfam" id="PF12348">
    <property type="entry name" value="CLASP_N"/>
    <property type="match status" value="1"/>
</dbReference>
<dbReference type="InterPro" id="IPR048491">
    <property type="entry name" value="XMAP215_CLASP_TOG"/>
</dbReference>